<dbReference type="RefSeq" id="WP_345009265.1">
    <property type="nucleotide sequence ID" value="NZ_BAABFC010000001.1"/>
</dbReference>
<sequence length="220" mass="24199">MRLSTKLLLPILGWFACFCVGAAEAHFTLPRPYVVYLFDGAPLKKQLLSEARQLPLAPGRHQLVVRFENSYKSAGDTDLIAGEPLVVDFTVKGGEALTLAFDYPRTLRAAEAFLQTQPVTLVDAAGKAYPAEIKVMPKKEGLQIGRDYKEELMALGWSFDSLPLPQTAPALSNQTVTTASSSTQTMGDAGNKTLEALKQWYLQADPATRKAFQHWIISQQ</sequence>
<dbReference type="PROSITE" id="PS51257">
    <property type="entry name" value="PROKAR_LIPOPROTEIN"/>
    <property type="match status" value="1"/>
</dbReference>
<gene>
    <name evidence="4" type="ORF">GCM10023095_02560</name>
</gene>
<keyword evidence="5" id="KW-1185">Reference proteome</keyword>
<evidence type="ECO:0000313" key="4">
    <source>
        <dbReference type="EMBL" id="GAA4493027.1"/>
    </source>
</evidence>
<protein>
    <submittedName>
        <fullName evidence="4">DUF2057 domain-containing protein</fullName>
    </submittedName>
</protein>
<dbReference type="Pfam" id="PF09829">
    <property type="entry name" value="DUF2057"/>
    <property type="match status" value="1"/>
</dbReference>
<feature type="signal peptide" evidence="3">
    <location>
        <begin position="1"/>
        <end position="22"/>
    </location>
</feature>
<keyword evidence="2 3" id="KW-0732">Signal</keyword>
<organism evidence="4 5">
    <name type="scientific">Pseudaeromonas paramecii</name>
    <dbReference type="NCBI Taxonomy" id="2138166"/>
    <lineage>
        <taxon>Bacteria</taxon>
        <taxon>Pseudomonadati</taxon>
        <taxon>Pseudomonadota</taxon>
        <taxon>Gammaproteobacteria</taxon>
        <taxon>Aeromonadales</taxon>
        <taxon>Aeromonadaceae</taxon>
        <taxon>Pseudaeromonas</taxon>
    </lineage>
</organism>
<accession>A0ABP8PVQ0</accession>
<dbReference type="PANTHER" id="PTHR38108">
    <property type="entry name" value="UPF0319 PROTEIN YCCT"/>
    <property type="match status" value="1"/>
</dbReference>
<dbReference type="InterPro" id="IPR018635">
    <property type="entry name" value="UPF0319"/>
</dbReference>
<feature type="chain" id="PRO_5047203644" evidence="3">
    <location>
        <begin position="23"/>
        <end position="220"/>
    </location>
</feature>
<evidence type="ECO:0000313" key="5">
    <source>
        <dbReference type="Proteomes" id="UP001501321"/>
    </source>
</evidence>
<comment type="similarity">
    <text evidence="1">Belongs to the UPF0319 family.</text>
</comment>
<dbReference type="Proteomes" id="UP001501321">
    <property type="component" value="Unassembled WGS sequence"/>
</dbReference>
<evidence type="ECO:0000256" key="2">
    <source>
        <dbReference type="ARBA" id="ARBA00022729"/>
    </source>
</evidence>
<proteinExistence type="inferred from homology"/>
<comment type="caution">
    <text evidence="4">The sequence shown here is derived from an EMBL/GenBank/DDBJ whole genome shotgun (WGS) entry which is preliminary data.</text>
</comment>
<reference evidence="5" key="1">
    <citation type="journal article" date="2019" name="Int. J. Syst. Evol. Microbiol.">
        <title>The Global Catalogue of Microorganisms (GCM) 10K type strain sequencing project: providing services to taxonomists for standard genome sequencing and annotation.</title>
        <authorList>
            <consortium name="The Broad Institute Genomics Platform"/>
            <consortium name="The Broad Institute Genome Sequencing Center for Infectious Disease"/>
            <person name="Wu L."/>
            <person name="Ma J."/>
        </authorList>
    </citation>
    <scope>NUCLEOTIDE SEQUENCE [LARGE SCALE GENOMIC DNA]</scope>
    <source>
        <strain evidence="5">JCM 32226</strain>
    </source>
</reference>
<evidence type="ECO:0000256" key="3">
    <source>
        <dbReference type="SAM" id="SignalP"/>
    </source>
</evidence>
<dbReference type="PANTHER" id="PTHR38108:SF1">
    <property type="entry name" value="UPF0319 PROTEIN YCCT"/>
    <property type="match status" value="1"/>
</dbReference>
<evidence type="ECO:0000256" key="1">
    <source>
        <dbReference type="ARBA" id="ARBA00008490"/>
    </source>
</evidence>
<name>A0ABP8PVQ0_9GAMM</name>
<dbReference type="EMBL" id="BAABFC010000001">
    <property type="protein sequence ID" value="GAA4493027.1"/>
    <property type="molecule type" value="Genomic_DNA"/>
</dbReference>